<evidence type="ECO:0000313" key="1">
    <source>
        <dbReference type="EMBL" id="KAH9527215.1"/>
    </source>
</evidence>
<reference evidence="1" key="1">
    <citation type="submission" date="2013-05" db="EMBL/GenBank/DDBJ databases">
        <authorList>
            <person name="Yim A.K.Y."/>
            <person name="Chan T.F."/>
            <person name="Ji K.M."/>
            <person name="Liu X.Y."/>
            <person name="Zhou J.W."/>
            <person name="Li R.Q."/>
            <person name="Yang K.Y."/>
            <person name="Li J."/>
            <person name="Li M."/>
            <person name="Law P.T.W."/>
            <person name="Wu Y.L."/>
            <person name="Cai Z.L."/>
            <person name="Qin H."/>
            <person name="Bao Y."/>
            <person name="Leung R.K.K."/>
            <person name="Ng P.K.S."/>
            <person name="Zou J."/>
            <person name="Zhong X.J."/>
            <person name="Ran P.X."/>
            <person name="Zhong N.S."/>
            <person name="Liu Z.G."/>
            <person name="Tsui S.K.W."/>
        </authorList>
    </citation>
    <scope>NUCLEOTIDE SEQUENCE</scope>
    <source>
        <strain evidence="1">Derf</strain>
        <tissue evidence="1">Whole organism</tissue>
    </source>
</reference>
<sequence>MRFNWTIFCSYCSSNNNGLPVCLVGCWLPQFFRHDQYHYYYYGHQHHDGGGGGDGDDCEYITCRSI</sequence>
<accession>A0A922LCX3</accession>
<comment type="caution">
    <text evidence="1">The sequence shown here is derived from an EMBL/GenBank/DDBJ whole genome shotgun (WGS) entry which is preliminary data.</text>
</comment>
<reference evidence="1" key="2">
    <citation type="journal article" date="2022" name="Res Sq">
        <title>Comparative Genomics Reveals Insights into the Divergent Evolution of Astigmatic Mites and Household Pest Adaptations.</title>
        <authorList>
            <person name="Xiong Q."/>
            <person name="Wan A.T.-Y."/>
            <person name="Liu X.-Y."/>
            <person name="Fung C.S.-H."/>
            <person name="Xiao X."/>
            <person name="Malainual N."/>
            <person name="Hou J."/>
            <person name="Wang L."/>
            <person name="Wang M."/>
            <person name="Yang K."/>
            <person name="Cui Y."/>
            <person name="Leung E."/>
            <person name="Nong W."/>
            <person name="Shin S.-K."/>
            <person name="Au S."/>
            <person name="Jeong K.Y."/>
            <person name="Chew F.T."/>
            <person name="Hui J."/>
            <person name="Leung T.F."/>
            <person name="Tungtrongchitr A."/>
            <person name="Zhong N."/>
            <person name="Liu Z."/>
            <person name="Tsui S."/>
        </authorList>
    </citation>
    <scope>NUCLEOTIDE SEQUENCE</scope>
    <source>
        <strain evidence="1">Derf</strain>
        <tissue evidence="1">Whole organism</tissue>
    </source>
</reference>
<organism evidence="1 2">
    <name type="scientific">Dermatophagoides farinae</name>
    <name type="common">American house dust mite</name>
    <dbReference type="NCBI Taxonomy" id="6954"/>
    <lineage>
        <taxon>Eukaryota</taxon>
        <taxon>Metazoa</taxon>
        <taxon>Ecdysozoa</taxon>
        <taxon>Arthropoda</taxon>
        <taxon>Chelicerata</taxon>
        <taxon>Arachnida</taxon>
        <taxon>Acari</taxon>
        <taxon>Acariformes</taxon>
        <taxon>Sarcoptiformes</taxon>
        <taxon>Astigmata</taxon>
        <taxon>Psoroptidia</taxon>
        <taxon>Analgoidea</taxon>
        <taxon>Pyroglyphidae</taxon>
        <taxon>Dermatophagoidinae</taxon>
        <taxon>Dermatophagoides</taxon>
    </lineage>
</organism>
<gene>
    <name evidence="1" type="ORF">DERF_001246</name>
</gene>
<proteinExistence type="predicted"/>
<dbReference type="AlphaFoldDB" id="A0A922LCX3"/>
<name>A0A922LCX3_DERFA</name>
<evidence type="ECO:0000313" key="2">
    <source>
        <dbReference type="Proteomes" id="UP000790347"/>
    </source>
</evidence>
<protein>
    <submittedName>
        <fullName evidence="1">Uncharacterized protein</fullName>
    </submittedName>
</protein>
<dbReference type="EMBL" id="ASGP02000001">
    <property type="protein sequence ID" value="KAH9527215.1"/>
    <property type="molecule type" value="Genomic_DNA"/>
</dbReference>
<keyword evidence="2" id="KW-1185">Reference proteome</keyword>
<dbReference type="Proteomes" id="UP000790347">
    <property type="component" value="Unassembled WGS sequence"/>
</dbReference>